<dbReference type="Proteomes" id="UP000325313">
    <property type="component" value="Unassembled WGS sequence"/>
</dbReference>
<proteinExistence type="predicted"/>
<feature type="compositionally biased region" description="Polar residues" evidence="1">
    <location>
        <begin position="1"/>
        <end position="18"/>
    </location>
</feature>
<name>A0A5B0RYY0_PUCGR</name>
<accession>A0A5B0RYY0</accession>
<feature type="compositionally biased region" description="Polar residues" evidence="1">
    <location>
        <begin position="62"/>
        <end position="72"/>
    </location>
</feature>
<sequence>MFKLQTNPEPTQTRNHQPQLGYFTAASLPCYRLESLNYWNLPTHRVRITNKDGSRPTRRTDLSSSKRQQSNLFDRLDPDSHASGTEPTHFPEWTPDTPPNSSTSPPQS</sequence>
<organism evidence="2 3">
    <name type="scientific">Puccinia graminis f. sp. tritici</name>
    <dbReference type="NCBI Taxonomy" id="56615"/>
    <lineage>
        <taxon>Eukaryota</taxon>
        <taxon>Fungi</taxon>
        <taxon>Dikarya</taxon>
        <taxon>Basidiomycota</taxon>
        <taxon>Pucciniomycotina</taxon>
        <taxon>Pucciniomycetes</taxon>
        <taxon>Pucciniales</taxon>
        <taxon>Pucciniaceae</taxon>
        <taxon>Puccinia</taxon>
    </lineage>
</organism>
<protein>
    <submittedName>
        <fullName evidence="2">Uncharacterized protein</fullName>
    </submittedName>
</protein>
<feature type="region of interest" description="Disordered" evidence="1">
    <location>
        <begin position="1"/>
        <end position="21"/>
    </location>
</feature>
<feature type="compositionally biased region" description="Basic and acidic residues" evidence="1">
    <location>
        <begin position="49"/>
        <end position="61"/>
    </location>
</feature>
<evidence type="ECO:0000313" key="3">
    <source>
        <dbReference type="Proteomes" id="UP000325313"/>
    </source>
</evidence>
<feature type="compositionally biased region" description="Low complexity" evidence="1">
    <location>
        <begin position="99"/>
        <end position="108"/>
    </location>
</feature>
<dbReference type="AlphaFoldDB" id="A0A5B0RYY0"/>
<gene>
    <name evidence="2" type="ORF">PGTUg99_024162</name>
</gene>
<reference evidence="2 3" key="1">
    <citation type="submission" date="2019-05" db="EMBL/GenBank/DDBJ databases">
        <title>Emergence of the Ug99 lineage of the wheat stem rust pathogen through somatic hybridization.</title>
        <authorList>
            <person name="Li F."/>
            <person name="Upadhyaya N.M."/>
            <person name="Sperschneider J."/>
            <person name="Matny O."/>
            <person name="Nguyen-Phuc H."/>
            <person name="Mago R."/>
            <person name="Raley C."/>
            <person name="Miller M.E."/>
            <person name="Silverstein K.A.T."/>
            <person name="Henningsen E."/>
            <person name="Hirsch C.D."/>
            <person name="Visser B."/>
            <person name="Pretorius Z.A."/>
            <person name="Steffenson B.J."/>
            <person name="Schwessinger B."/>
            <person name="Dodds P.N."/>
            <person name="Figueroa M."/>
        </authorList>
    </citation>
    <scope>NUCLEOTIDE SEQUENCE [LARGE SCALE GENOMIC DNA]</scope>
    <source>
        <strain evidence="2 3">Ug99</strain>
    </source>
</reference>
<comment type="caution">
    <text evidence="2">The sequence shown here is derived from an EMBL/GenBank/DDBJ whole genome shotgun (WGS) entry which is preliminary data.</text>
</comment>
<evidence type="ECO:0000256" key="1">
    <source>
        <dbReference type="SAM" id="MobiDB-lite"/>
    </source>
</evidence>
<feature type="region of interest" description="Disordered" evidence="1">
    <location>
        <begin position="48"/>
        <end position="108"/>
    </location>
</feature>
<dbReference type="EMBL" id="VDEP01000105">
    <property type="protein sequence ID" value="KAA1131000.1"/>
    <property type="molecule type" value="Genomic_DNA"/>
</dbReference>
<evidence type="ECO:0000313" key="2">
    <source>
        <dbReference type="EMBL" id="KAA1131000.1"/>
    </source>
</evidence>